<dbReference type="InterPro" id="IPR002110">
    <property type="entry name" value="Ankyrin_rpt"/>
</dbReference>
<gene>
    <name evidence="1" type="ORF">METZ01_LOCUS282205</name>
</gene>
<proteinExistence type="predicted"/>
<sequence>SHQPSVFKAEGFLRQQLKQLENCAHRDDCRLTMKSILVSIVAAVLLVGCGKVQQSPEALPTEPIADVPAQPSPPPVEAIPVEPIVEAAQPAQEAIANRALMDAAKDGNIEAIKQQLAAGADVNATDDKGLTAFDWFKDEETAELLRKHGGKTKRELEAEGN</sequence>
<name>A0A382L3A3_9ZZZZ</name>
<feature type="non-terminal residue" evidence="1">
    <location>
        <position position="1"/>
    </location>
</feature>
<dbReference type="Gene3D" id="1.25.40.20">
    <property type="entry name" value="Ankyrin repeat-containing domain"/>
    <property type="match status" value="1"/>
</dbReference>
<dbReference type="AlphaFoldDB" id="A0A382L3A3"/>
<dbReference type="InterPro" id="IPR036770">
    <property type="entry name" value="Ankyrin_rpt-contain_sf"/>
</dbReference>
<accession>A0A382L3A3</accession>
<organism evidence="1">
    <name type="scientific">marine metagenome</name>
    <dbReference type="NCBI Taxonomy" id="408172"/>
    <lineage>
        <taxon>unclassified sequences</taxon>
        <taxon>metagenomes</taxon>
        <taxon>ecological metagenomes</taxon>
    </lineage>
</organism>
<dbReference type="PROSITE" id="PS50088">
    <property type="entry name" value="ANK_REPEAT"/>
    <property type="match status" value="1"/>
</dbReference>
<dbReference type="EMBL" id="UINC01083546">
    <property type="protein sequence ID" value="SVC29351.1"/>
    <property type="molecule type" value="Genomic_DNA"/>
</dbReference>
<evidence type="ECO:0000313" key="1">
    <source>
        <dbReference type="EMBL" id="SVC29351.1"/>
    </source>
</evidence>
<dbReference type="SUPFAM" id="SSF48403">
    <property type="entry name" value="Ankyrin repeat"/>
    <property type="match status" value="1"/>
</dbReference>
<protein>
    <submittedName>
        <fullName evidence="1">Uncharacterized protein</fullName>
    </submittedName>
</protein>
<reference evidence="1" key="1">
    <citation type="submission" date="2018-05" db="EMBL/GenBank/DDBJ databases">
        <authorList>
            <person name="Lanie J.A."/>
            <person name="Ng W.-L."/>
            <person name="Kazmierczak K.M."/>
            <person name="Andrzejewski T.M."/>
            <person name="Davidsen T.M."/>
            <person name="Wayne K.J."/>
            <person name="Tettelin H."/>
            <person name="Glass J.I."/>
            <person name="Rusch D."/>
            <person name="Podicherti R."/>
            <person name="Tsui H.-C.T."/>
            <person name="Winkler M.E."/>
        </authorList>
    </citation>
    <scope>NUCLEOTIDE SEQUENCE</scope>
</reference>